<accession>A0A6B1DUF7</accession>
<dbReference type="Gene3D" id="2.40.50.140">
    <property type="entry name" value="Nucleic acid-binding proteins"/>
    <property type="match status" value="1"/>
</dbReference>
<dbReference type="SUPFAM" id="SSF82093">
    <property type="entry name" value="Heme chaperone CcmE"/>
    <property type="match status" value="1"/>
</dbReference>
<keyword evidence="2" id="KW-0349">Heme</keyword>
<keyword evidence="4 5" id="KW-0472">Membrane</keyword>
<keyword evidence="5" id="KW-1133">Transmembrane helix</keyword>
<dbReference type="GO" id="GO:0005886">
    <property type="term" value="C:plasma membrane"/>
    <property type="evidence" value="ECO:0007669"/>
    <property type="project" value="InterPro"/>
</dbReference>
<protein>
    <submittedName>
        <fullName evidence="6">Cytochrome c maturation protein CcmE</fullName>
    </submittedName>
</protein>
<sequence>MARVISSRDRLLEARSGVHLSPRVQLTLVGLAAIALVIFLIVRATVQTSMYYLTVEEFAARQDSLAGQRVRLNGLVVPDSEQWNATATRLDFQLYEVEGGAVLPVVYHGPRPDNFRPGTSAIVDGSLDADGRFVADSLLLKCPSRYEEGPEEIYMEAA</sequence>
<keyword evidence="3" id="KW-0201">Cytochrome c-type biogenesis</keyword>
<feature type="transmembrane region" description="Helical" evidence="5">
    <location>
        <begin position="24"/>
        <end position="42"/>
    </location>
</feature>
<proteinExistence type="predicted"/>
<dbReference type="GO" id="GO:0020037">
    <property type="term" value="F:heme binding"/>
    <property type="evidence" value="ECO:0007669"/>
    <property type="project" value="InterPro"/>
</dbReference>
<evidence type="ECO:0000256" key="2">
    <source>
        <dbReference type="ARBA" id="ARBA00022617"/>
    </source>
</evidence>
<evidence type="ECO:0000256" key="4">
    <source>
        <dbReference type="ARBA" id="ARBA00023136"/>
    </source>
</evidence>
<keyword evidence="2" id="KW-0479">Metal-binding</keyword>
<name>A0A6B1DUF7_9CHLR</name>
<dbReference type="GO" id="GO:0017004">
    <property type="term" value="P:cytochrome complex assembly"/>
    <property type="evidence" value="ECO:0007669"/>
    <property type="project" value="UniProtKB-KW"/>
</dbReference>
<dbReference type="InterPro" id="IPR036127">
    <property type="entry name" value="CcmE-like_sf"/>
</dbReference>
<organism evidence="6">
    <name type="scientific">Caldilineaceae bacterium SB0662_bin_9</name>
    <dbReference type="NCBI Taxonomy" id="2605258"/>
    <lineage>
        <taxon>Bacteria</taxon>
        <taxon>Bacillati</taxon>
        <taxon>Chloroflexota</taxon>
        <taxon>Caldilineae</taxon>
        <taxon>Caldilineales</taxon>
        <taxon>Caldilineaceae</taxon>
    </lineage>
</organism>
<keyword evidence="2" id="KW-0408">Iron</keyword>
<dbReference type="EMBL" id="VXPY01000056">
    <property type="protein sequence ID" value="MYD90323.1"/>
    <property type="molecule type" value="Genomic_DNA"/>
</dbReference>
<dbReference type="GO" id="GO:0017003">
    <property type="term" value="P:protein-heme linkage"/>
    <property type="evidence" value="ECO:0007669"/>
    <property type="project" value="InterPro"/>
</dbReference>
<evidence type="ECO:0000256" key="1">
    <source>
        <dbReference type="ARBA" id="ARBA00004370"/>
    </source>
</evidence>
<dbReference type="Pfam" id="PF03100">
    <property type="entry name" value="CcmE"/>
    <property type="match status" value="1"/>
</dbReference>
<comment type="subcellular location">
    <subcellularLocation>
        <location evidence="1">Membrane</location>
    </subcellularLocation>
</comment>
<evidence type="ECO:0000313" key="6">
    <source>
        <dbReference type="EMBL" id="MYD90323.1"/>
    </source>
</evidence>
<gene>
    <name evidence="6" type="ORF">F4Y08_08315</name>
</gene>
<keyword evidence="5" id="KW-0812">Transmembrane</keyword>
<comment type="caution">
    <text evidence="6">The sequence shown here is derived from an EMBL/GenBank/DDBJ whole genome shotgun (WGS) entry which is preliminary data.</text>
</comment>
<dbReference type="InterPro" id="IPR004329">
    <property type="entry name" value="CcmE"/>
</dbReference>
<evidence type="ECO:0000256" key="5">
    <source>
        <dbReference type="SAM" id="Phobius"/>
    </source>
</evidence>
<evidence type="ECO:0000256" key="3">
    <source>
        <dbReference type="ARBA" id="ARBA00022748"/>
    </source>
</evidence>
<reference evidence="6" key="1">
    <citation type="submission" date="2019-09" db="EMBL/GenBank/DDBJ databases">
        <title>Characterisation of the sponge microbiome using genome-centric metagenomics.</title>
        <authorList>
            <person name="Engelberts J.P."/>
            <person name="Robbins S.J."/>
            <person name="De Goeij J.M."/>
            <person name="Aranda M."/>
            <person name="Bell S.C."/>
            <person name="Webster N.S."/>
        </authorList>
    </citation>
    <scope>NUCLEOTIDE SEQUENCE</scope>
    <source>
        <strain evidence="6">SB0662_bin_9</strain>
    </source>
</reference>
<dbReference type="InterPro" id="IPR012340">
    <property type="entry name" value="NA-bd_OB-fold"/>
</dbReference>
<dbReference type="AlphaFoldDB" id="A0A6B1DUF7"/>